<gene>
    <name evidence="2" type="ORF">RCO7_14727</name>
</gene>
<feature type="chain" id="PRO_5009446608" evidence="1">
    <location>
        <begin position="17"/>
        <end position="74"/>
    </location>
</feature>
<dbReference type="Proteomes" id="UP000178129">
    <property type="component" value="Unassembled WGS sequence"/>
</dbReference>
<keyword evidence="1" id="KW-0732">Signal</keyword>
<feature type="signal peptide" evidence="1">
    <location>
        <begin position="1"/>
        <end position="16"/>
    </location>
</feature>
<evidence type="ECO:0000313" key="2">
    <source>
        <dbReference type="EMBL" id="CZT03393.1"/>
    </source>
</evidence>
<name>A0A1E1KYR0_9HELO</name>
<evidence type="ECO:0000256" key="1">
    <source>
        <dbReference type="SAM" id="SignalP"/>
    </source>
</evidence>
<sequence length="74" mass="8246">MALEILDLHWLFMCSAMSMDTSTVDMIEFCLPACLSDNNIHINKSATNTTKYAYTPQQGPANAELGCIFIRKVT</sequence>
<accession>A0A1E1KYR0</accession>
<dbReference type="EMBL" id="FJUW01000028">
    <property type="protein sequence ID" value="CZT03393.1"/>
    <property type="molecule type" value="Genomic_DNA"/>
</dbReference>
<dbReference type="AlphaFoldDB" id="A0A1E1KYR0"/>
<dbReference type="InParanoid" id="A0A1E1KYR0"/>
<comment type="caution">
    <text evidence="2">The sequence shown here is derived from an EMBL/GenBank/DDBJ whole genome shotgun (WGS) entry which is preliminary data.</text>
</comment>
<keyword evidence="3" id="KW-1185">Reference proteome</keyword>
<evidence type="ECO:0000313" key="3">
    <source>
        <dbReference type="Proteomes" id="UP000178129"/>
    </source>
</evidence>
<organism evidence="2 3">
    <name type="scientific">Rhynchosporium graminicola</name>
    <dbReference type="NCBI Taxonomy" id="2792576"/>
    <lineage>
        <taxon>Eukaryota</taxon>
        <taxon>Fungi</taxon>
        <taxon>Dikarya</taxon>
        <taxon>Ascomycota</taxon>
        <taxon>Pezizomycotina</taxon>
        <taxon>Leotiomycetes</taxon>
        <taxon>Helotiales</taxon>
        <taxon>Ploettnerulaceae</taxon>
        <taxon>Rhynchosporium</taxon>
    </lineage>
</organism>
<reference evidence="3" key="1">
    <citation type="submission" date="2016-03" db="EMBL/GenBank/DDBJ databases">
        <authorList>
            <person name="Ploux O."/>
        </authorList>
    </citation>
    <scope>NUCLEOTIDE SEQUENCE [LARGE SCALE GENOMIC DNA]</scope>
    <source>
        <strain evidence="3">UK7</strain>
    </source>
</reference>
<protein>
    <submittedName>
        <fullName evidence="2">Uncharacterized protein</fullName>
    </submittedName>
</protein>
<proteinExistence type="predicted"/>